<dbReference type="Proteomes" id="UP000321764">
    <property type="component" value="Unassembled WGS sequence"/>
</dbReference>
<sequence>MQPQVDPFIAPPCVEQISIVYQDEHLLVINKPSGLLSLSGKHPLNKDSVHWRLVQDFPTATLIHRLDFGTSGLMIVALNKAVNKQLCEQFSQRSVTKYYQAILDGALLINGQQQVGQGGEINIPIIKDADNFPLQKVCQQTGKTAISQYQVISYDAYDAYDASCFLSSELSFNSDSITTKVLFKPLTGRTHQLRIHSREIGHPIIGCDLYDAGQSYFKAPRLMLHASRLIFSHPVSGSEMDVQLAAPF</sequence>
<keyword evidence="3" id="KW-1185">Reference proteome</keyword>
<dbReference type="PANTHER" id="PTHR21600">
    <property type="entry name" value="MITOCHONDRIAL RNA PSEUDOURIDINE SYNTHASE"/>
    <property type="match status" value="1"/>
</dbReference>
<dbReference type="InterPro" id="IPR020103">
    <property type="entry name" value="PsdUridine_synth_cat_dom_sf"/>
</dbReference>
<dbReference type="EMBL" id="VKAD01000001">
    <property type="protein sequence ID" value="TXR54915.1"/>
    <property type="molecule type" value="Genomic_DNA"/>
</dbReference>
<proteinExistence type="predicted"/>
<dbReference type="InterPro" id="IPR006224">
    <property type="entry name" value="PsdUridine_synth_RluA-like_CS"/>
</dbReference>
<dbReference type="GO" id="GO:0000455">
    <property type="term" value="P:enzyme-directed rRNA pseudouridine synthesis"/>
    <property type="evidence" value="ECO:0007669"/>
    <property type="project" value="TreeGrafter"/>
</dbReference>
<reference evidence="2 3" key="1">
    <citation type="submission" date="2019-07" db="EMBL/GenBank/DDBJ databases">
        <title>Reinekea sp. strain SSH23 genome sequencing and assembly.</title>
        <authorList>
            <person name="Kim I."/>
        </authorList>
    </citation>
    <scope>NUCLEOTIDE SEQUENCE [LARGE SCALE GENOMIC DNA]</scope>
    <source>
        <strain evidence="2 3">SSH23</strain>
    </source>
</reference>
<dbReference type="GO" id="GO:0140098">
    <property type="term" value="F:catalytic activity, acting on RNA"/>
    <property type="evidence" value="ECO:0007669"/>
    <property type="project" value="UniProtKB-ARBA"/>
</dbReference>
<dbReference type="InterPro" id="IPR050188">
    <property type="entry name" value="RluA_PseudoU_synthase"/>
</dbReference>
<name>A0A5C8Z9Y9_9GAMM</name>
<feature type="domain" description="Pseudouridine synthase RsuA/RluA-like" evidence="1">
    <location>
        <begin position="25"/>
        <end position="197"/>
    </location>
</feature>
<dbReference type="AlphaFoldDB" id="A0A5C8Z9Y9"/>
<dbReference type="GO" id="GO:0009982">
    <property type="term" value="F:pseudouridine synthase activity"/>
    <property type="evidence" value="ECO:0007669"/>
    <property type="project" value="InterPro"/>
</dbReference>
<dbReference type="SUPFAM" id="SSF55120">
    <property type="entry name" value="Pseudouridine synthase"/>
    <property type="match status" value="1"/>
</dbReference>
<evidence type="ECO:0000313" key="3">
    <source>
        <dbReference type="Proteomes" id="UP000321764"/>
    </source>
</evidence>
<gene>
    <name evidence="2" type="ORF">FME95_00690</name>
</gene>
<dbReference type="InterPro" id="IPR006145">
    <property type="entry name" value="PsdUridine_synth_RsuA/RluA"/>
</dbReference>
<dbReference type="GO" id="GO:0003723">
    <property type="term" value="F:RNA binding"/>
    <property type="evidence" value="ECO:0007669"/>
    <property type="project" value="InterPro"/>
</dbReference>
<evidence type="ECO:0000259" key="1">
    <source>
        <dbReference type="Pfam" id="PF00849"/>
    </source>
</evidence>
<dbReference type="Pfam" id="PF00849">
    <property type="entry name" value="PseudoU_synth_2"/>
    <property type="match status" value="1"/>
</dbReference>
<protein>
    <submittedName>
        <fullName evidence="2">RluA family pseudouridine synthase</fullName>
    </submittedName>
</protein>
<comment type="caution">
    <text evidence="2">The sequence shown here is derived from an EMBL/GenBank/DDBJ whole genome shotgun (WGS) entry which is preliminary data.</text>
</comment>
<evidence type="ECO:0000313" key="2">
    <source>
        <dbReference type="EMBL" id="TXR54915.1"/>
    </source>
</evidence>
<dbReference type="CDD" id="cd02869">
    <property type="entry name" value="PseudoU_synth_RluA_like"/>
    <property type="match status" value="1"/>
</dbReference>
<dbReference type="PROSITE" id="PS01129">
    <property type="entry name" value="PSI_RLU"/>
    <property type="match status" value="1"/>
</dbReference>
<dbReference type="OrthoDB" id="9807829at2"/>
<dbReference type="PANTHER" id="PTHR21600:SF89">
    <property type="entry name" value="RIBOSOMAL LARGE SUBUNIT PSEUDOURIDINE SYNTHASE A"/>
    <property type="match status" value="1"/>
</dbReference>
<dbReference type="Gene3D" id="3.30.2350.10">
    <property type="entry name" value="Pseudouridine synthase"/>
    <property type="match status" value="1"/>
</dbReference>
<organism evidence="2 3">
    <name type="scientific">Reinekea thalattae</name>
    <dbReference type="NCBI Taxonomy" id="2593301"/>
    <lineage>
        <taxon>Bacteria</taxon>
        <taxon>Pseudomonadati</taxon>
        <taxon>Pseudomonadota</taxon>
        <taxon>Gammaproteobacteria</taxon>
        <taxon>Oceanospirillales</taxon>
        <taxon>Saccharospirillaceae</taxon>
        <taxon>Reinekea</taxon>
    </lineage>
</organism>
<accession>A0A5C8Z9Y9</accession>